<evidence type="ECO:0000313" key="3">
    <source>
        <dbReference type="Proteomes" id="UP001304515"/>
    </source>
</evidence>
<dbReference type="RefSeq" id="WP_313324962.1">
    <property type="nucleotide sequence ID" value="NZ_CP134878.1"/>
</dbReference>
<dbReference type="Gene3D" id="3.90.930.1">
    <property type="match status" value="1"/>
</dbReference>
<dbReference type="AlphaFoldDB" id="A0AA96EZH2"/>
<sequence length="139" mass="16605">MAKQLFNLIFLISICLLLTNCKTNRTVNGFKQGKWISIDTTNNQVYKHVEFYKKGEEVKTWKTFKNKKKYKVEKYKKGICLVTYYHPNGKIAIKGQTKQEVSEKEIHWYYFGDWLFFDENGKLTKTKIYENGTFINDFD</sequence>
<accession>A0AA96EZH2</accession>
<proteinExistence type="predicted"/>
<dbReference type="Proteomes" id="UP001304515">
    <property type="component" value="Chromosome"/>
</dbReference>
<dbReference type="EMBL" id="CP134878">
    <property type="protein sequence ID" value="WNM19935.1"/>
    <property type="molecule type" value="Genomic_DNA"/>
</dbReference>
<evidence type="ECO:0000313" key="2">
    <source>
        <dbReference type="EMBL" id="WNM21324.1"/>
    </source>
</evidence>
<evidence type="ECO:0000313" key="1">
    <source>
        <dbReference type="EMBL" id="WNM19935.1"/>
    </source>
</evidence>
<keyword evidence="3" id="KW-1185">Reference proteome</keyword>
<gene>
    <name evidence="2" type="ORF">RN605_11620</name>
    <name evidence="1" type="ORF">RN608_04450</name>
</gene>
<accession>A0AA96J389</accession>
<reference evidence="2 3" key="1">
    <citation type="submission" date="2023-09" db="EMBL/GenBank/DDBJ databases">
        <title>Flavobacterium sp. a novel bacteria isolate from Pepper rhizosphere.</title>
        <authorList>
            <person name="Peng Y."/>
            <person name="Lee J."/>
        </authorList>
    </citation>
    <scope>NUCLEOTIDE SEQUENCE [LARGE SCALE GENOMIC DNA]</scope>
    <source>
        <strain evidence="1">PMR2A8</strain>
        <strain evidence="2 3">PMTSA4</strain>
    </source>
</reference>
<organism evidence="2 3">
    <name type="scientific">Flavobacterium capsici</name>
    <dbReference type="NCBI Taxonomy" id="3075618"/>
    <lineage>
        <taxon>Bacteria</taxon>
        <taxon>Pseudomonadati</taxon>
        <taxon>Bacteroidota</taxon>
        <taxon>Flavobacteriia</taxon>
        <taxon>Flavobacteriales</taxon>
        <taxon>Flavobacteriaceae</taxon>
        <taxon>Flavobacterium</taxon>
    </lineage>
</organism>
<dbReference type="KEGG" id="fcj:RN605_11620"/>
<dbReference type="EMBL" id="CP134890">
    <property type="protein sequence ID" value="WNM21324.1"/>
    <property type="molecule type" value="Genomic_DNA"/>
</dbReference>
<protein>
    <recommendedName>
        <fullName evidence="4">Toxin-antitoxin system YwqK family antitoxin</fullName>
    </recommendedName>
</protein>
<name>A0AA96EZH2_9FLAO</name>
<evidence type="ECO:0008006" key="4">
    <source>
        <dbReference type="Google" id="ProtNLM"/>
    </source>
</evidence>